<dbReference type="PROSITE" id="PS50885">
    <property type="entry name" value="HAMP"/>
    <property type="match status" value="1"/>
</dbReference>
<protein>
    <recommendedName>
        <fullName evidence="10">Methyl-accepting chemotaxis protein</fullName>
    </recommendedName>
</protein>
<dbReference type="Pfam" id="PF12729">
    <property type="entry name" value="4HB_MCP_1"/>
    <property type="match status" value="1"/>
</dbReference>
<dbReference type="PANTHER" id="PTHR32089:SF112">
    <property type="entry name" value="LYSOZYME-LIKE PROTEIN-RELATED"/>
    <property type="match status" value="1"/>
</dbReference>
<evidence type="ECO:0000256" key="4">
    <source>
        <dbReference type="SAM" id="Coils"/>
    </source>
</evidence>
<evidence type="ECO:0008006" key="10">
    <source>
        <dbReference type="Google" id="ProtNLM"/>
    </source>
</evidence>
<dbReference type="InterPro" id="IPR004089">
    <property type="entry name" value="MCPsignal_dom"/>
</dbReference>
<evidence type="ECO:0000256" key="2">
    <source>
        <dbReference type="ARBA" id="ARBA00029447"/>
    </source>
</evidence>
<dbReference type="GO" id="GO:0006935">
    <property type="term" value="P:chemotaxis"/>
    <property type="evidence" value="ECO:0007669"/>
    <property type="project" value="InterPro"/>
</dbReference>
<dbReference type="EMBL" id="NIBG01000013">
    <property type="protein sequence ID" value="PAB58601.1"/>
    <property type="molecule type" value="Genomic_DNA"/>
</dbReference>
<keyword evidence="5" id="KW-0472">Membrane</keyword>
<reference evidence="8 9" key="1">
    <citation type="submission" date="2017-06" db="EMBL/GenBank/DDBJ databases">
        <title>Draft genome sequence of anaerobic fermentative bacterium Anaeromicrobium sediminis DY2726D isolated from West Pacific Ocean sediments.</title>
        <authorList>
            <person name="Zeng X."/>
        </authorList>
    </citation>
    <scope>NUCLEOTIDE SEQUENCE [LARGE SCALE GENOMIC DNA]</scope>
    <source>
        <strain evidence="8 9">DY2726D</strain>
    </source>
</reference>
<dbReference type="PRINTS" id="PR00260">
    <property type="entry name" value="CHEMTRNSDUCR"/>
</dbReference>
<evidence type="ECO:0000313" key="9">
    <source>
        <dbReference type="Proteomes" id="UP000216024"/>
    </source>
</evidence>
<dbReference type="Pfam" id="PF00015">
    <property type="entry name" value="MCPsignal"/>
    <property type="match status" value="1"/>
</dbReference>
<dbReference type="GO" id="GO:0007165">
    <property type="term" value="P:signal transduction"/>
    <property type="evidence" value="ECO:0007669"/>
    <property type="project" value="UniProtKB-KW"/>
</dbReference>
<evidence type="ECO:0000256" key="1">
    <source>
        <dbReference type="ARBA" id="ARBA00023224"/>
    </source>
</evidence>
<accession>A0A267MG93</accession>
<dbReference type="CDD" id="cd06225">
    <property type="entry name" value="HAMP"/>
    <property type="match status" value="1"/>
</dbReference>
<evidence type="ECO:0000313" key="8">
    <source>
        <dbReference type="EMBL" id="PAB58601.1"/>
    </source>
</evidence>
<gene>
    <name evidence="8" type="ORF">CCE28_14045</name>
</gene>
<organism evidence="8 9">
    <name type="scientific">Anaeromicrobium sediminis</name>
    <dbReference type="NCBI Taxonomy" id="1478221"/>
    <lineage>
        <taxon>Bacteria</taxon>
        <taxon>Bacillati</taxon>
        <taxon>Bacillota</taxon>
        <taxon>Clostridia</taxon>
        <taxon>Peptostreptococcales</taxon>
        <taxon>Thermotaleaceae</taxon>
        <taxon>Anaeromicrobium</taxon>
    </lineage>
</organism>
<feature type="domain" description="HAMP" evidence="7">
    <location>
        <begin position="206"/>
        <end position="258"/>
    </location>
</feature>
<dbReference type="PROSITE" id="PS50111">
    <property type="entry name" value="CHEMOTAXIS_TRANSDUC_2"/>
    <property type="match status" value="1"/>
</dbReference>
<dbReference type="PANTHER" id="PTHR32089">
    <property type="entry name" value="METHYL-ACCEPTING CHEMOTAXIS PROTEIN MCPB"/>
    <property type="match status" value="1"/>
</dbReference>
<dbReference type="InterPro" id="IPR024478">
    <property type="entry name" value="HlyB_4HB_MCP"/>
</dbReference>
<dbReference type="Proteomes" id="UP000216024">
    <property type="component" value="Unassembled WGS sequence"/>
</dbReference>
<dbReference type="SMART" id="SM00283">
    <property type="entry name" value="MA"/>
    <property type="match status" value="1"/>
</dbReference>
<evidence type="ECO:0000259" key="7">
    <source>
        <dbReference type="PROSITE" id="PS50885"/>
    </source>
</evidence>
<feature type="transmembrane region" description="Helical" evidence="5">
    <location>
        <begin position="182"/>
        <end position="201"/>
    </location>
</feature>
<dbReference type="RefSeq" id="WP_095134366.1">
    <property type="nucleotide sequence ID" value="NZ_NIBG01000013.1"/>
</dbReference>
<dbReference type="GO" id="GO:0016020">
    <property type="term" value="C:membrane"/>
    <property type="evidence" value="ECO:0007669"/>
    <property type="project" value="InterPro"/>
</dbReference>
<dbReference type="Pfam" id="PF00672">
    <property type="entry name" value="HAMP"/>
    <property type="match status" value="1"/>
</dbReference>
<keyword evidence="4" id="KW-0175">Coiled coil</keyword>
<evidence type="ECO:0000256" key="5">
    <source>
        <dbReference type="SAM" id="Phobius"/>
    </source>
</evidence>
<keyword evidence="5" id="KW-1133">Transmembrane helix</keyword>
<dbReference type="InterPro" id="IPR004090">
    <property type="entry name" value="Chemotax_Me-accpt_rcpt"/>
</dbReference>
<keyword evidence="5" id="KW-0812">Transmembrane</keyword>
<comment type="caution">
    <text evidence="8">The sequence shown here is derived from an EMBL/GenBank/DDBJ whole genome shotgun (WGS) entry which is preliminary data.</text>
</comment>
<comment type="similarity">
    <text evidence="2">Belongs to the methyl-accepting chemotaxis (MCP) protein family.</text>
</comment>
<dbReference type="GO" id="GO:0004888">
    <property type="term" value="F:transmembrane signaling receptor activity"/>
    <property type="evidence" value="ECO:0007669"/>
    <property type="project" value="InterPro"/>
</dbReference>
<keyword evidence="9" id="KW-1185">Reference proteome</keyword>
<dbReference type="InterPro" id="IPR003660">
    <property type="entry name" value="HAMP_dom"/>
</dbReference>
<dbReference type="SUPFAM" id="SSF58104">
    <property type="entry name" value="Methyl-accepting chemotaxis protein (MCP) signaling domain"/>
    <property type="match status" value="1"/>
</dbReference>
<evidence type="ECO:0000259" key="6">
    <source>
        <dbReference type="PROSITE" id="PS50111"/>
    </source>
</evidence>
<dbReference type="OrthoDB" id="1706317at2"/>
<feature type="coiled-coil region" evidence="4">
    <location>
        <begin position="474"/>
        <end position="501"/>
    </location>
</feature>
<dbReference type="Gene3D" id="1.10.287.950">
    <property type="entry name" value="Methyl-accepting chemotaxis protein"/>
    <property type="match status" value="1"/>
</dbReference>
<sequence>MKIRNKLFLAFAIMILLTAILGAMGLNELNKVNKNMESMYYDQVNGVNFIKEAQYYIGLVQRTEKNILISSSVEEKKEHFMHLEEMYSQGIIENLNQFKKISDHGTEDGIDVLIDKVNMLKNIQINAINKNIEGNEEEALALGKESMKISNDIEKLVDKIVQHKLEEGKHHYDKSMESYHKAFKLVVISIIVAIIIGILLAKTISLSIVKPLHNAVEFAKGVSEGDLTNKIQSKSKDEIGILIGALNNTGEKLKNIVSQIKFISSSVEQGSEQLTCALDESNKGTNEIGHKISDISHSTQEVLISVENIDTNINEVAHSATEILDFTNLAMEDSIILKNSAEKGRESVDIVAVTISDVEKTTKEVKDAIEELNDLSKKIGEITELIKNIASQTNMLALNANIEAAKAGEHGRGFTIVAEEVRNLAEESAQAAKSIDKMISEVQNKTHRVVNNILVTEDKASKATLVAKDTAGNIKIIMERIENLVEKIEEISKESSKQANATGIMTKTTRKVVDIAQEVALSTENMNGNMQEQVAITEEIGVTSEQLYEMTEALNRMIEFFKV</sequence>
<dbReference type="SMART" id="SM00304">
    <property type="entry name" value="HAMP"/>
    <property type="match status" value="2"/>
</dbReference>
<feature type="coiled-coil region" evidence="4">
    <location>
        <begin position="355"/>
        <end position="385"/>
    </location>
</feature>
<keyword evidence="1 3" id="KW-0807">Transducer</keyword>
<evidence type="ECO:0000256" key="3">
    <source>
        <dbReference type="PROSITE-ProRule" id="PRU00284"/>
    </source>
</evidence>
<proteinExistence type="inferred from homology"/>
<dbReference type="AlphaFoldDB" id="A0A267MG93"/>
<feature type="domain" description="Methyl-accepting transducer" evidence="6">
    <location>
        <begin position="277"/>
        <end position="513"/>
    </location>
</feature>
<name>A0A267MG93_9FIRM</name>